<feature type="compositionally biased region" description="Basic residues" evidence="1">
    <location>
        <begin position="57"/>
        <end position="75"/>
    </location>
</feature>
<sequence>MAIHMASEKKPSSGAEAEKEHNSQLSRQIEGTAVGSDLFDKWDGWGRREGQQDHSAHRLSQRLRSRQRSRQIPRSPRIKRLVRRWQLALVRGSGAVDVAQQYPESWTGCLLPAKGYPLFVPRAGGSQLGMLQ</sequence>
<feature type="compositionally biased region" description="Basic and acidic residues" evidence="1">
    <location>
        <begin position="45"/>
        <end position="56"/>
    </location>
</feature>
<name>A0A9N7YEY5_PLEPL</name>
<accession>A0A9N7YEY5</accession>
<reference evidence="2" key="1">
    <citation type="submission" date="2020-03" db="EMBL/GenBank/DDBJ databases">
        <authorList>
            <person name="Weist P."/>
        </authorList>
    </citation>
    <scope>NUCLEOTIDE SEQUENCE</scope>
</reference>
<evidence type="ECO:0000256" key="1">
    <source>
        <dbReference type="SAM" id="MobiDB-lite"/>
    </source>
</evidence>
<organism evidence="2 3">
    <name type="scientific">Pleuronectes platessa</name>
    <name type="common">European plaice</name>
    <dbReference type="NCBI Taxonomy" id="8262"/>
    <lineage>
        <taxon>Eukaryota</taxon>
        <taxon>Metazoa</taxon>
        <taxon>Chordata</taxon>
        <taxon>Craniata</taxon>
        <taxon>Vertebrata</taxon>
        <taxon>Euteleostomi</taxon>
        <taxon>Actinopterygii</taxon>
        <taxon>Neopterygii</taxon>
        <taxon>Teleostei</taxon>
        <taxon>Neoteleostei</taxon>
        <taxon>Acanthomorphata</taxon>
        <taxon>Carangaria</taxon>
        <taxon>Pleuronectiformes</taxon>
        <taxon>Pleuronectoidei</taxon>
        <taxon>Pleuronectidae</taxon>
        <taxon>Pleuronectes</taxon>
    </lineage>
</organism>
<gene>
    <name evidence="2" type="ORF">PLEPLA_LOCUS11898</name>
</gene>
<feature type="region of interest" description="Disordered" evidence="1">
    <location>
        <begin position="45"/>
        <end position="75"/>
    </location>
</feature>
<comment type="caution">
    <text evidence="2">The sequence shown here is derived from an EMBL/GenBank/DDBJ whole genome shotgun (WGS) entry which is preliminary data.</text>
</comment>
<evidence type="ECO:0000313" key="2">
    <source>
        <dbReference type="EMBL" id="CAB1423977.1"/>
    </source>
</evidence>
<feature type="compositionally biased region" description="Basic and acidic residues" evidence="1">
    <location>
        <begin position="1"/>
        <end position="22"/>
    </location>
</feature>
<protein>
    <submittedName>
        <fullName evidence="2">Uncharacterized protein</fullName>
    </submittedName>
</protein>
<keyword evidence="3" id="KW-1185">Reference proteome</keyword>
<dbReference type="EMBL" id="CADEAL010000696">
    <property type="protein sequence ID" value="CAB1423977.1"/>
    <property type="molecule type" value="Genomic_DNA"/>
</dbReference>
<dbReference type="AlphaFoldDB" id="A0A9N7YEY5"/>
<dbReference type="Proteomes" id="UP001153269">
    <property type="component" value="Unassembled WGS sequence"/>
</dbReference>
<proteinExistence type="predicted"/>
<evidence type="ECO:0000313" key="3">
    <source>
        <dbReference type="Proteomes" id="UP001153269"/>
    </source>
</evidence>
<feature type="region of interest" description="Disordered" evidence="1">
    <location>
        <begin position="1"/>
        <end position="32"/>
    </location>
</feature>